<dbReference type="Pfam" id="PF02355">
    <property type="entry name" value="SecD_SecF_C"/>
    <property type="match status" value="1"/>
</dbReference>
<dbReference type="InterPro" id="IPR054384">
    <property type="entry name" value="SecDF_P1_head"/>
</dbReference>
<feature type="transmembrane region" description="Helical" evidence="9">
    <location>
        <begin position="446"/>
        <end position="469"/>
    </location>
</feature>
<comment type="subunit">
    <text evidence="9">Forms a complex with SecF. Part of the essential Sec protein translocation apparatus which comprises SecA, SecYEG and auxiliary proteins SecDF. Other proteins may also be involved.</text>
</comment>
<feature type="region of interest" description="Disordered" evidence="10">
    <location>
        <begin position="1"/>
        <end position="55"/>
    </location>
</feature>
<dbReference type="GO" id="GO:0043952">
    <property type="term" value="P:protein transport by the Sec complex"/>
    <property type="evidence" value="ECO:0007669"/>
    <property type="project" value="UniProtKB-UniRule"/>
</dbReference>
<keyword evidence="3 9" id="KW-1003">Cell membrane</keyword>
<feature type="transmembrane region" description="Helical" evidence="9">
    <location>
        <begin position="498"/>
        <end position="516"/>
    </location>
</feature>
<evidence type="ECO:0000256" key="1">
    <source>
        <dbReference type="ARBA" id="ARBA00004651"/>
    </source>
</evidence>
<keyword evidence="15" id="KW-1185">Reference proteome</keyword>
<dbReference type="InterPro" id="IPR048631">
    <property type="entry name" value="SecD_1st"/>
</dbReference>
<comment type="subcellular location">
    <subcellularLocation>
        <location evidence="1 9">Cell membrane</location>
        <topology evidence="1 9">Multi-pass membrane protein</topology>
    </subcellularLocation>
</comment>
<dbReference type="Pfam" id="PF22599">
    <property type="entry name" value="SecDF_P1_head"/>
    <property type="match status" value="1"/>
</dbReference>
<keyword evidence="8 9" id="KW-0472">Membrane</keyword>
<comment type="function">
    <text evidence="9">Part of the Sec protein translocase complex. Interacts with the SecYEG preprotein conducting channel. SecDF uses the proton motive force (PMF) to complete protein translocation after the ATP-dependent function of SecA.</text>
</comment>
<gene>
    <name evidence="9 14" type="primary">secD</name>
    <name evidence="14" type="ORF">EAE32_07885</name>
</gene>
<reference evidence="14 15" key="1">
    <citation type="submission" date="2018-10" db="EMBL/GenBank/DDBJ databases">
        <title>Kocuria tytonicola, new bacteria from the preen glands of American barn owls (Tyto furcata).</title>
        <authorList>
            <person name="Braun M.S."/>
            <person name="Wang E."/>
            <person name="Zimmermann S."/>
            <person name="Boutin S."/>
            <person name="Wagner H."/>
            <person name="Wink M."/>
        </authorList>
    </citation>
    <scope>NUCLEOTIDE SEQUENCE [LARGE SCALE GENOMIC DNA]</scope>
    <source>
        <strain evidence="14 15">473</strain>
    </source>
</reference>
<dbReference type="InterPro" id="IPR048634">
    <property type="entry name" value="SecD_SecF_C"/>
</dbReference>
<dbReference type="GO" id="GO:0015450">
    <property type="term" value="F:protein-transporting ATPase activity"/>
    <property type="evidence" value="ECO:0007669"/>
    <property type="project" value="InterPro"/>
</dbReference>
<dbReference type="InterPro" id="IPR055344">
    <property type="entry name" value="SecD_SecF_C_bact"/>
</dbReference>
<keyword evidence="7 9" id="KW-0811">Translocation</keyword>
<dbReference type="PANTHER" id="PTHR30081:SF1">
    <property type="entry name" value="PROTEIN TRANSLOCASE SUBUNIT SECD"/>
    <property type="match status" value="1"/>
</dbReference>
<dbReference type="AlphaFoldDB" id="A0A3L9LDJ3"/>
<feature type="compositionally biased region" description="Basic and acidic residues" evidence="10">
    <location>
        <begin position="188"/>
        <end position="198"/>
    </location>
</feature>
<evidence type="ECO:0000256" key="9">
    <source>
        <dbReference type="HAMAP-Rule" id="MF_01463"/>
    </source>
</evidence>
<evidence type="ECO:0000256" key="5">
    <source>
        <dbReference type="ARBA" id="ARBA00022927"/>
    </source>
</evidence>
<keyword evidence="5 9" id="KW-0653">Protein transport</keyword>
<feature type="compositionally biased region" description="Polar residues" evidence="10">
    <location>
        <begin position="649"/>
        <end position="659"/>
    </location>
</feature>
<feature type="transmembrane region" description="Helical" evidence="9">
    <location>
        <begin position="391"/>
        <end position="411"/>
    </location>
</feature>
<evidence type="ECO:0000259" key="13">
    <source>
        <dbReference type="Pfam" id="PF22599"/>
    </source>
</evidence>
<dbReference type="RefSeq" id="WP_121864682.1">
    <property type="nucleotide sequence ID" value="NZ_RDEX01000001.1"/>
</dbReference>
<evidence type="ECO:0000259" key="11">
    <source>
        <dbReference type="Pfam" id="PF02355"/>
    </source>
</evidence>
<evidence type="ECO:0000313" key="15">
    <source>
        <dbReference type="Proteomes" id="UP000277871"/>
    </source>
</evidence>
<proteinExistence type="inferred from homology"/>
<feature type="transmembrane region" description="Helical" evidence="9">
    <location>
        <begin position="418"/>
        <end position="440"/>
    </location>
</feature>
<dbReference type="InterPro" id="IPR022813">
    <property type="entry name" value="SecD/SecF_arch_bac"/>
</dbReference>
<dbReference type="EMBL" id="RDEX01000001">
    <property type="protein sequence ID" value="RLY95017.1"/>
    <property type="molecule type" value="Genomic_DNA"/>
</dbReference>
<evidence type="ECO:0000259" key="12">
    <source>
        <dbReference type="Pfam" id="PF21760"/>
    </source>
</evidence>
<dbReference type="GO" id="GO:0005886">
    <property type="term" value="C:plasma membrane"/>
    <property type="evidence" value="ECO:0007669"/>
    <property type="project" value="UniProtKB-SubCell"/>
</dbReference>
<comment type="caution">
    <text evidence="14">The sequence shown here is derived from an EMBL/GenBank/DDBJ whole genome shotgun (WGS) entry which is preliminary data.</text>
</comment>
<keyword evidence="4 9" id="KW-0812">Transmembrane</keyword>
<dbReference type="GO" id="GO:0065002">
    <property type="term" value="P:intracellular protein transmembrane transport"/>
    <property type="evidence" value="ECO:0007669"/>
    <property type="project" value="UniProtKB-UniRule"/>
</dbReference>
<evidence type="ECO:0000256" key="4">
    <source>
        <dbReference type="ARBA" id="ARBA00022692"/>
    </source>
</evidence>
<feature type="domain" description="SecDF P1 head subdomain" evidence="13">
    <location>
        <begin position="255"/>
        <end position="372"/>
    </location>
</feature>
<protein>
    <recommendedName>
        <fullName evidence="9">Protein translocase subunit SecD</fullName>
    </recommendedName>
</protein>
<dbReference type="PANTHER" id="PTHR30081">
    <property type="entry name" value="PROTEIN-EXPORT MEMBRANE PROTEIN SEC"/>
    <property type="match status" value="1"/>
</dbReference>
<evidence type="ECO:0000313" key="14">
    <source>
        <dbReference type="EMBL" id="RLY95017.1"/>
    </source>
</evidence>
<evidence type="ECO:0000256" key="3">
    <source>
        <dbReference type="ARBA" id="ARBA00022475"/>
    </source>
</evidence>
<dbReference type="NCBIfam" id="TIGR00916">
    <property type="entry name" value="2A0604s01"/>
    <property type="match status" value="1"/>
</dbReference>
<accession>A0A3L9LDJ3</accession>
<sequence length="667" mass="70106">MAAEKKRTETSGSARVSRRRRRATTQGQERSGGTRSSASRNRESRDRRPRTGAAAAASSARRALLALVAVTALLAGLLVYGVSTDRTGWGPKLALDLEGGTQMVLSPSLQGDKAGQDITQEQLDQAVEIIRQRVDGSGVSEAEITTQSGNNIVVSMPGVPSSETRDLIQTSAQMAFRPVIVTGPGEATPKDKRTDPKSVPKPSGKPKDSSDPNWVTPQLLAQYEALDCTAPQPQEDRASQPQDKAVVACDPQSRTKFILGPVEIPGTDIADASYAQATNSQGNATGGFAVNLQFDGEGTQTFKELSERLHGFGQGGQKDPRSQFAIVLDGSVVSAPTMNAVITDGKAQITGSFTEDEAKFLSQQLKYGALPVSFSIDSEQQISATLGSNQLRMGIVAGLIGLALVCLYSLFQYRWLGLVTIASLVVAGVITWLSITLLGWSANYRLSLAGVAGLVVAIGQTADSFIVYFERIRDEIRAGRTIPAAVDHGWQRARQTVLASKAVNLLAAVVLYFVAVGNVRGFAFTLGLTAIADLMVVFLFTHPVMVLLARTRYFGSGARNSGLDPEALDAVPLYRGAGRLRTPEDSDGLTIAERRRRAATAGSGTADAEAVDGKAVTPGEAGTEGDERADAASSSRAGTAPAGGPSSGNHTGAGSTAAGTDSEEARR</sequence>
<evidence type="ECO:0000256" key="8">
    <source>
        <dbReference type="ARBA" id="ARBA00023136"/>
    </source>
</evidence>
<feature type="transmembrane region" description="Helical" evidence="9">
    <location>
        <begin position="522"/>
        <end position="549"/>
    </location>
</feature>
<dbReference type="Gene3D" id="3.30.1360.200">
    <property type="match status" value="1"/>
</dbReference>
<dbReference type="Proteomes" id="UP000277871">
    <property type="component" value="Unassembled WGS sequence"/>
</dbReference>
<dbReference type="NCBIfam" id="TIGR01129">
    <property type="entry name" value="secD"/>
    <property type="match status" value="1"/>
</dbReference>
<name>A0A3L9LDJ3_9MICC</name>
<evidence type="ECO:0000256" key="7">
    <source>
        <dbReference type="ARBA" id="ARBA00023010"/>
    </source>
</evidence>
<comment type="similarity">
    <text evidence="9">Belongs to the SecD/SecF family. SecD subfamily.</text>
</comment>
<feature type="compositionally biased region" description="Low complexity" evidence="10">
    <location>
        <begin position="631"/>
        <end position="648"/>
    </location>
</feature>
<dbReference type="GO" id="GO:0006605">
    <property type="term" value="P:protein targeting"/>
    <property type="evidence" value="ECO:0007669"/>
    <property type="project" value="UniProtKB-UniRule"/>
</dbReference>
<feature type="transmembrane region" description="Helical" evidence="9">
    <location>
        <begin position="63"/>
        <end position="82"/>
    </location>
</feature>
<keyword evidence="6 9" id="KW-1133">Transmembrane helix</keyword>
<evidence type="ECO:0000256" key="2">
    <source>
        <dbReference type="ARBA" id="ARBA00022448"/>
    </source>
</evidence>
<feature type="compositionally biased region" description="Low complexity" evidence="10">
    <location>
        <begin position="24"/>
        <end position="39"/>
    </location>
</feature>
<dbReference type="Gene3D" id="3.30.70.3220">
    <property type="match status" value="1"/>
</dbReference>
<dbReference type="InterPro" id="IPR005791">
    <property type="entry name" value="SecD"/>
</dbReference>
<evidence type="ECO:0000256" key="10">
    <source>
        <dbReference type="SAM" id="MobiDB-lite"/>
    </source>
</evidence>
<dbReference type="Pfam" id="PF21760">
    <property type="entry name" value="SecD_1st"/>
    <property type="match status" value="1"/>
</dbReference>
<feature type="compositionally biased region" description="Low complexity" evidence="10">
    <location>
        <begin position="599"/>
        <end position="608"/>
    </location>
</feature>
<dbReference type="SUPFAM" id="SSF82866">
    <property type="entry name" value="Multidrug efflux transporter AcrB transmembrane domain"/>
    <property type="match status" value="1"/>
</dbReference>
<keyword evidence="2 9" id="KW-0813">Transport</keyword>
<evidence type="ECO:0000256" key="6">
    <source>
        <dbReference type="ARBA" id="ARBA00022989"/>
    </source>
</evidence>
<organism evidence="14 15">
    <name type="scientific">Kocuria tytonicola</name>
    <dbReference type="NCBI Taxonomy" id="2055946"/>
    <lineage>
        <taxon>Bacteria</taxon>
        <taxon>Bacillati</taxon>
        <taxon>Actinomycetota</taxon>
        <taxon>Actinomycetes</taxon>
        <taxon>Micrococcales</taxon>
        <taxon>Micrococcaceae</taxon>
        <taxon>Kocuria</taxon>
    </lineage>
</organism>
<feature type="region of interest" description="Disordered" evidence="10">
    <location>
        <begin position="180"/>
        <end position="214"/>
    </location>
</feature>
<dbReference type="HAMAP" id="MF_01463_B">
    <property type="entry name" value="SecD_B"/>
    <property type="match status" value="1"/>
</dbReference>
<feature type="domain" description="Protein translocase subunit SecDF P1" evidence="12">
    <location>
        <begin position="123"/>
        <end position="179"/>
    </location>
</feature>
<feature type="domain" description="Protein export membrane protein SecD/SecF C-terminal" evidence="11">
    <location>
        <begin position="373"/>
        <end position="548"/>
    </location>
</feature>
<feature type="region of interest" description="Disordered" evidence="10">
    <location>
        <begin position="579"/>
        <end position="667"/>
    </location>
</feature>